<evidence type="ECO:0000313" key="1">
    <source>
        <dbReference type="EMBL" id="OBI52680.1"/>
    </source>
</evidence>
<organism evidence="1 2">
    <name type="scientific">Mycobacterium kyorinense</name>
    <dbReference type="NCBI Taxonomy" id="487514"/>
    <lineage>
        <taxon>Bacteria</taxon>
        <taxon>Bacillati</taxon>
        <taxon>Actinomycetota</taxon>
        <taxon>Actinomycetes</taxon>
        <taxon>Mycobacteriales</taxon>
        <taxon>Mycobacteriaceae</taxon>
        <taxon>Mycobacterium</taxon>
    </lineage>
</organism>
<protein>
    <submittedName>
        <fullName evidence="1">Uncharacterized protein</fullName>
    </submittedName>
</protein>
<gene>
    <name evidence="1" type="ORF">A5707_12140</name>
</gene>
<evidence type="ECO:0000313" key="2">
    <source>
        <dbReference type="Proteomes" id="UP000093592"/>
    </source>
</evidence>
<comment type="caution">
    <text evidence="1">The sequence shown here is derived from an EMBL/GenBank/DDBJ whole genome shotgun (WGS) entry which is preliminary data.</text>
</comment>
<dbReference type="AlphaFoldDB" id="A0A1A2ZQT4"/>
<dbReference type="RefSeq" id="WP_065012732.1">
    <property type="nucleotide sequence ID" value="NZ_LZKJ01000017.1"/>
</dbReference>
<sequence>MGFRDRIRGITRPDPDVVAVDPEELRLRLMALNHPTSPWHVRDGAPEKVDLVVEWKTTDPYWKDIFTEVGVNDTFATHLRFHPDANEVRSRDRCFGWYTTTDSDGFSSSRQTWKEGQLHENAEGKVNGQLFRFDTADFKKTLKETIIGAGWIYRAIVLRRL</sequence>
<proteinExistence type="predicted"/>
<name>A0A1A2ZQT4_9MYCO</name>
<dbReference type="EMBL" id="LZKJ01000017">
    <property type="protein sequence ID" value="OBI52680.1"/>
    <property type="molecule type" value="Genomic_DNA"/>
</dbReference>
<dbReference type="Proteomes" id="UP000093592">
    <property type="component" value="Unassembled WGS sequence"/>
</dbReference>
<reference evidence="2" key="1">
    <citation type="submission" date="2016-06" db="EMBL/GenBank/DDBJ databases">
        <authorList>
            <person name="Sutton G."/>
            <person name="Brinkac L."/>
            <person name="Sanka R."/>
            <person name="Adams M."/>
            <person name="Lau E."/>
            <person name="Sam S."/>
            <person name="Sreng N."/>
            <person name="Him V."/>
            <person name="Kerleguer A."/>
            <person name="Cheng S."/>
        </authorList>
    </citation>
    <scope>NUCLEOTIDE SEQUENCE [LARGE SCALE GENOMIC DNA]</scope>
    <source>
        <strain evidence="2">E861</strain>
    </source>
</reference>
<accession>A0A1A2ZQT4</accession>
<dbReference type="OrthoDB" id="4299760at2"/>